<reference evidence="3 4" key="1">
    <citation type="submission" date="2024-03" db="EMBL/GenBank/DDBJ databases">
        <authorList>
            <person name="Gkanogiannis A."/>
            <person name="Becerra Lopez-Lavalle L."/>
        </authorList>
    </citation>
    <scope>NUCLEOTIDE SEQUENCE [LARGE SCALE GENOMIC DNA]</scope>
</reference>
<accession>A0ABP0XXM5</accession>
<dbReference type="EMBL" id="OZ021744">
    <property type="protein sequence ID" value="CAK9311302.1"/>
    <property type="molecule type" value="Genomic_DNA"/>
</dbReference>
<name>A0ABP0XXM5_9ROSI</name>
<sequence>MHQSPNSFPTLLLSTKMLPLNFLLFLNFLLLISPSSTSAAAPARLLDDTTIPTTPADPTVKCAPCEQNQPSPPPPVVYPSPPPPSPPPPDVVPYYSPPPPKKKEPKSPNCPPPPSPSFMYITGPPGDLYPIDQNYNAAGRRSTAAAASAVVGLVLAGLLLV</sequence>
<feature type="compositionally biased region" description="Low complexity" evidence="1">
    <location>
        <begin position="50"/>
        <end position="59"/>
    </location>
</feature>
<dbReference type="PANTHER" id="PTHR35094:SF1">
    <property type="entry name" value="PROTEIN, PUTATIVE-RELATED"/>
    <property type="match status" value="1"/>
</dbReference>
<dbReference type="PANTHER" id="PTHR35094">
    <property type="entry name" value="LEUCINE-RICH REPEAT EXTENSIN-LIKE PROTEIN 2"/>
    <property type="match status" value="1"/>
</dbReference>
<organism evidence="3 4">
    <name type="scientific">Citrullus colocynthis</name>
    <name type="common">colocynth</name>
    <dbReference type="NCBI Taxonomy" id="252529"/>
    <lineage>
        <taxon>Eukaryota</taxon>
        <taxon>Viridiplantae</taxon>
        <taxon>Streptophyta</taxon>
        <taxon>Embryophyta</taxon>
        <taxon>Tracheophyta</taxon>
        <taxon>Spermatophyta</taxon>
        <taxon>Magnoliopsida</taxon>
        <taxon>eudicotyledons</taxon>
        <taxon>Gunneridae</taxon>
        <taxon>Pentapetalae</taxon>
        <taxon>rosids</taxon>
        <taxon>fabids</taxon>
        <taxon>Cucurbitales</taxon>
        <taxon>Cucurbitaceae</taxon>
        <taxon>Benincaseae</taxon>
        <taxon>Citrullus</taxon>
    </lineage>
</organism>
<evidence type="ECO:0000256" key="2">
    <source>
        <dbReference type="SAM" id="SignalP"/>
    </source>
</evidence>
<evidence type="ECO:0000313" key="4">
    <source>
        <dbReference type="Proteomes" id="UP001642487"/>
    </source>
</evidence>
<feature type="region of interest" description="Disordered" evidence="1">
    <location>
        <begin position="50"/>
        <end position="123"/>
    </location>
</feature>
<dbReference type="Proteomes" id="UP001642487">
    <property type="component" value="Chromosome 10"/>
</dbReference>
<protein>
    <submittedName>
        <fullName evidence="3">Uncharacterized protein</fullName>
    </submittedName>
</protein>
<evidence type="ECO:0000313" key="3">
    <source>
        <dbReference type="EMBL" id="CAK9311302.1"/>
    </source>
</evidence>
<keyword evidence="4" id="KW-1185">Reference proteome</keyword>
<feature type="chain" id="PRO_5045273602" evidence="2">
    <location>
        <begin position="40"/>
        <end position="161"/>
    </location>
</feature>
<feature type="signal peptide" evidence="2">
    <location>
        <begin position="1"/>
        <end position="39"/>
    </location>
</feature>
<gene>
    <name evidence="3" type="ORF">CITCOLO1_LOCUS2957</name>
</gene>
<evidence type="ECO:0000256" key="1">
    <source>
        <dbReference type="SAM" id="MobiDB-lite"/>
    </source>
</evidence>
<feature type="compositionally biased region" description="Pro residues" evidence="1">
    <location>
        <begin position="70"/>
        <end position="99"/>
    </location>
</feature>
<proteinExistence type="predicted"/>
<keyword evidence="2" id="KW-0732">Signal</keyword>